<evidence type="ECO:0000256" key="2">
    <source>
        <dbReference type="SAM" id="Phobius"/>
    </source>
</evidence>
<dbReference type="OrthoDB" id="70952at2"/>
<feature type="region of interest" description="Disordered" evidence="1">
    <location>
        <begin position="32"/>
        <end position="113"/>
    </location>
</feature>
<evidence type="ECO:0000313" key="4">
    <source>
        <dbReference type="Proteomes" id="UP000002524"/>
    </source>
</evidence>
<dbReference type="KEGG" id="dra:DR_1816"/>
<protein>
    <submittedName>
        <fullName evidence="3">Uncharacterized protein</fullName>
    </submittedName>
</protein>
<evidence type="ECO:0000256" key="1">
    <source>
        <dbReference type="SAM" id="MobiDB-lite"/>
    </source>
</evidence>
<organism evidence="3 4">
    <name type="scientific">Deinococcus radiodurans (strain ATCC 13939 / DSM 20539 / JCM 16871 / CCUG 27074 / LMG 4051 / NBRC 15346 / NCIMB 9279 / VKM B-1422 / R1)</name>
    <dbReference type="NCBI Taxonomy" id="243230"/>
    <lineage>
        <taxon>Bacteria</taxon>
        <taxon>Thermotogati</taxon>
        <taxon>Deinococcota</taxon>
        <taxon>Deinococci</taxon>
        <taxon>Deinococcales</taxon>
        <taxon>Deinococcaceae</taxon>
        <taxon>Deinococcus</taxon>
    </lineage>
</organism>
<dbReference type="AlphaFoldDB" id="Q9RTE9"/>
<dbReference type="InParanoid" id="Q9RTE9"/>
<feature type="transmembrane region" description="Helical" evidence="2">
    <location>
        <begin position="236"/>
        <end position="254"/>
    </location>
</feature>
<keyword evidence="2" id="KW-0472">Membrane</keyword>
<dbReference type="EMBL" id="AE000513">
    <property type="protein sequence ID" value="AAF11375.1"/>
    <property type="molecule type" value="Genomic_DNA"/>
</dbReference>
<keyword evidence="2" id="KW-1133">Transmembrane helix</keyword>
<dbReference type="EnsemblBacteria" id="AAF11375">
    <property type="protein sequence ID" value="AAF11375"/>
    <property type="gene ID" value="DR_1816"/>
</dbReference>
<dbReference type="PATRIC" id="fig|243230.17.peg.2027"/>
<feature type="compositionally biased region" description="Low complexity" evidence="1">
    <location>
        <begin position="51"/>
        <end position="77"/>
    </location>
</feature>
<proteinExistence type="predicted"/>
<dbReference type="Proteomes" id="UP000002524">
    <property type="component" value="Chromosome 1"/>
</dbReference>
<feature type="compositionally biased region" description="Gly residues" evidence="1">
    <location>
        <begin position="34"/>
        <end position="50"/>
    </location>
</feature>
<gene>
    <name evidence="3" type="ordered locus">DR_1816</name>
</gene>
<dbReference type="PIR" id="H75349">
    <property type="entry name" value="H75349"/>
</dbReference>
<accession>Q9RTE9</accession>
<dbReference type="PaxDb" id="243230-DR_1816"/>
<keyword evidence="4" id="KW-1185">Reference proteome</keyword>
<sequence>MPASLRTVGVMKRALVFLLTGLALGSGLADAGRRSGGGFGGSRSSGGSYGGSYRSPSYRSPSTPTYRTPSTPRYTPPANSSSGSTYTRPRTAPPAGSGTTRTPSTTQRSTLPSNRTVANNAANRAAAAQVKPTQLNNWKSVKLPAGVPRNAITYSATPSSQYRYQLEPGRYYPYPQSYYRQHGIGYDILKYALIFTAVSSVADALDGPDVVVNNVNPGGAPGNTPVVVQQNRGPNLWSYVGVGFLAAAAAWFVTGRRR</sequence>
<dbReference type="HOGENOM" id="CLU_1183467_0_0_0"/>
<keyword evidence="2" id="KW-0812">Transmembrane</keyword>
<evidence type="ECO:0000313" key="3">
    <source>
        <dbReference type="EMBL" id="AAF11375.1"/>
    </source>
</evidence>
<feature type="compositionally biased region" description="Low complexity" evidence="1">
    <location>
        <begin position="93"/>
        <end position="113"/>
    </location>
</feature>
<feature type="compositionally biased region" description="Polar residues" evidence="1">
    <location>
        <begin position="78"/>
        <end position="88"/>
    </location>
</feature>
<dbReference type="STRING" id="243230.DR_1816"/>
<name>Q9RTE9_DEIRA</name>
<reference evidence="3 4" key="1">
    <citation type="journal article" date="1999" name="Science">
        <title>Genome sequence of the radioresistant bacterium Deinococcus radiodurans R1.</title>
        <authorList>
            <person name="White O."/>
            <person name="Eisen J.A."/>
            <person name="Heidelberg J.F."/>
            <person name="Hickey E.K."/>
            <person name="Peterson J.D."/>
            <person name="Dodson R.J."/>
            <person name="Haft D.H."/>
            <person name="Gwinn M.L."/>
            <person name="Nelson W.C."/>
            <person name="Richardson D.L."/>
            <person name="Moffat K.S."/>
            <person name="Qin H."/>
            <person name="Jiang L."/>
            <person name="Pamphile W."/>
            <person name="Crosby M."/>
            <person name="Shen M."/>
            <person name="Vamathevan J.J."/>
            <person name="Lam P."/>
            <person name="McDonald L."/>
            <person name="Utterback T."/>
            <person name="Zalewski C."/>
            <person name="Makarova K.S."/>
            <person name="Aravind L."/>
            <person name="Daly M.J."/>
            <person name="Minton K.W."/>
            <person name="Fleischmann R.D."/>
            <person name="Ketchum K.A."/>
            <person name="Nelson K.E."/>
            <person name="Salzberg S."/>
            <person name="Smith H.O."/>
            <person name="Venter J.C."/>
            <person name="Fraser C.M."/>
        </authorList>
    </citation>
    <scope>NUCLEOTIDE SEQUENCE [LARGE SCALE GENOMIC DNA]</scope>
    <source>
        <strain evidence="4">ATCC 13939 / DSM 20539 / JCM 16871 / LMG 4051 / NBRC 15346 / NCIMB 9279 / R1 / VKM B-1422</strain>
    </source>
</reference>